<dbReference type="PANTHER" id="PTHR45936:SF1">
    <property type="entry name" value="TRNA-DIHYDROURIDINE(20) SYNTHASE [NAD(P)+]-LIKE"/>
    <property type="match status" value="1"/>
</dbReference>
<dbReference type="Gene3D" id="3.20.20.70">
    <property type="entry name" value="Aldolase class I"/>
    <property type="match status" value="1"/>
</dbReference>
<keyword evidence="5" id="KW-0285">Flavoprotein</keyword>
<evidence type="ECO:0000256" key="14">
    <source>
        <dbReference type="ARBA" id="ARBA00049447"/>
    </source>
</evidence>
<evidence type="ECO:0000256" key="3">
    <source>
        <dbReference type="ARBA" id="ARBA00004496"/>
    </source>
</evidence>
<dbReference type="Pfam" id="PF01207">
    <property type="entry name" value="Dus"/>
    <property type="match status" value="1"/>
</dbReference>
<dbReference type="Proteomes" id="UP000236544">
    <property type="component" value="Unassembled WGS sequence"/>
</dbReference>
<name>A0A0P1KVS0_9SACH</name>
<dbReference type="PANTHER" id="PTHR45936">
    <property type="entry name" value="TRNA-DIHYDROURIDINE(20) SYNTHASE [NAD(P)+]-LIKE"/>
    <property type="match status" value="1"/>
</dbReference>
<evidence type="ECO:0000256" key="22">
    <source>
        <dbReference type="SAM" id="MobiDB-lite"/>
    </source>
</evidence>
<evidence type="ECO:0000256" key="8">
    <source>
        <dbReference type="ARBA" id="ARBA00022694"/>
    </source>
</evidence>
<dbReference type="InterPro" id="IPR013785">
    <property type="entry name" value="Aldolase_TIM"/>
</dbReference>
<dbReference type="PROSITE" id="PS01136">
    <property type="entry name" value="UPF0034"/>
    <property type="match status" value="1"/>
</dbReference>
<dbReference type="EMBL" id="LN890527">
    <property type="protein sequence ID" value="CUS23344.1"/>
    <property type="molecule type" value="Genomic_DNA"/>
</dbReference>
<evidence type="ECO:0000256" key="7">
    <source>
        <dbReference type="ARBA" id="ARBA00022664"/>
    </source>
</evidence>
<gene>
    <name evidence="24" type="ORF">LAQU0_S09e02652g</name>
</gene>
<dbReference type="CDD" id="cd02801">
    <property type="entry name" value="DUS_like_FMN"/>
    <property type="match status" value="1"/>
</dbReference>
<comment type="catalytic activity">
    <reaction evidence="14">
        <text>a 5,6-dihydrouridine in mRNA + NADP(+) = a uridine in mRNA + NADPH + H(+)</text>
        <dbReference type="Rhea" id="RHEA:69855"/>
        <dbReference type="Rhea" id="RHEA-COMP:14658"/>
        <dbReference type="Rhea" id="RHEA-COMP:17789"/>
        <dbReference type="ChEBI" id="CHEBI:15378"/>
        <dbReference type="ChEBI" id="CHEBI:57783"/>
        <dbReference type="ChEBI" id="CHEBI:58349"/>
        <dbReference type="ChEBI" id="CHEBI:65315"/>
        <dbReference type="ChEBI" id="CHEBI:74443"/>
    </reaction>
    <physiologicalReaction direction="right-to-left" evidence="14">
        <dbReference type="Rhea" id="RHEA:69857"/>
    </physiologicalReaction>
</comment>
<evidence type="ECO:0000256" key="12">
    <source>
        <dbReference type="ARBA" id="ARBA00023242"/>
    </source>
</evidence>
<evidence type="ECO:0000256" key="20">
    <source>
        <dbReference type="ARBA" id="ARBA00072828"/>
    </source>
</evidence>
<comment type="subcellular location">
    <subcellularLocation>
        <location evidence="3">Cytoplasm</location>
    </subcellularLocation>
    <subcellularLocation>
        <location evidence="2">Nucleus</location>
    </subcellularLocation>
</comment>
<dbReference type="SUPFAM" id="SSF51395">
    <property type="entry name" value="FMN-linked oxidoreductases"/>
    <property type="match status" value="1"/>
</dbReference>
<evidence type="ECO:0000256" key="19">
    <source>
        <dbReference type="ARBA" id="ARBA00066484"/>
    </source>
</evidence>
<dbReference type="InterPro" id="IPR052582">
    <property type="entry name" value="tRNA-DUS-like"/>
</dbReference>
<keyword evidence="6" id="KW-0288">FMN</keyword>
<dbReference type="GO" id="GO:0006397">
    <property type="term" value="P:mRNA processing"/>
    <property type="evidence" value="ECO:0007669"/>
    <property type="project" value="UniProtKB-KW"/>
</dbReference>
<evidence type="ECO:0000313" key="25">
    <source>
        <dbReference type="Proteomes" id="UP000236544"/>
    </source>
</evidence>
<evidence type="ECO:0000313" key="24">
    <source>
        <dbReference type="EMBL" id="CUS23344.1"/>
    </source>
</evidence>
<dbReference type="AlphaFoldDB" id="A0A0P1KVS0"/>
<evidence type="ECO:0000256" key="16">
    <source>
        <dbReference type="ARBA" id="ARBA00052661"/>
    </source>
</evidence>
<comment type="similarity">
    <text evidence="18">Belongs to the Dus family. Dus2 subfamily.</text>
</comment>
<protein>
    <recommendedName>
        <fullName evidence="20">tRNA-dihydrouridine(20) synthase [NAD(P)+]</fullName>
        <ecNumber evidence="19">1.3.1.91</ecNumber>
    </recommendedName>
    <alternativeName>
        <fullName evidence="21">tRNA-dihydrouridine synthase 2</fullName>
    </alternativeName>
</protein>
<dbReference type="InterPro" id="IPR018517">
    <property type="entry name" value="tRNA_hU_synthase_CS"/>
</dbReference>
<sequence length="397" mass="44469">MVTYAGKLVLAPMVRAGELPTRLLALKYGADLVWSPEIIDKKLIQCKRQVNDKLKTIDFIAPGSNDKKPACVVFRTFPEAERGKLIFQMGTSTPSLAVEAAMVVIKDVDGIDVNAGCPKHFSIHSGMGAALLKTPETLCSILSLLVEQVGKPHEKPISVKIRILDSEELTLNLVEKLCGTGISNLTVHCRTTPMRNRQAPIRDYVPSIYKICQANNVSLIINGAIQSLEHFRQLRRQMELPETIGGMMADCAEANPTVFSENPLLWPDTARAYIDLALKFDHSVNNVKYMLSRIIPGKSKFYQYFTRCKAMEEVMYVSQQMGSGGEVLSDPTDYLAKRRENEKMLKQQAGDLKARNKQKQHQATTNDEPTRFKLENAEKKREGDSEDDANKKRPKTE</sequence>
<proteinExistence type="inferred from homology"/>
<feature type="compositionally biased region" description="Basic and acidic residues" evidence="22">
    <location>
        <begin position="368"/>
        <end position="397"/>
    </location>
</feature>
<comment type="catalytic activity">
    <reaction evidence="13">
        <text>a 5,6-dihydrouridine in mRNA + NAD(+) = a uridine in mRNA + NADH + H(+)</text>
        <dbReference type="Rhea" id="RHEA:69851"/>
        <dbReference type="Rhea" id="RHEA-COMP:14658"/>
        <dbReference type="Rhea" id="RHEA-COMP:17789"/>
        <dbReference type="ChEBI" id="CHEBI:15378"/>
        <dbReference type="ChEBI" id="CHEBI:57540"/>
        <dbReference type="ChEBI" id="CHEBI:57945"/>
        <dbReference type="ChEBI" id="CHEBI:65315"/>
        <dbReference type="ChEBI" id="CHEBI:74443"/>
    </reaction>
    <physiologicalReaction direction="right-to-left" evidence="13">
        <dbReference type="Rhea" id="RHEA:69853"/>
    </physiologicalReaction>
</comment>
<reference evidence="25" key="1">
    <citation type="submission" date="2015-10" db="EMBL/GenBank/DDBJ databases">
        <authorList>
            <person name="Devillers H."/>
        </authorList>
    </citation>
    <scope>NUCLEOTIDE SEQUENCE [LARGE SCALE GENOMIC DNA]</scope>
</reference>
<evidence type="ECO:0000259" key="23">
    <source>
        <dbReference type="Pfam" id="PF01207"/>
    </source>
</evidence>
<keyword evidence="7" id="KW-0507">mRNA processing</keyword>
<organism evidence="24 25">
    <name type="scientific">Lachancea quebecensis</name>
    <dbReference type="NCBI Taxonomy" id="1654605"/>
    <lineage>
        <taxon>Eukaryota</taxon>
        <taxon>Fungi</taxon>
        <taxon>Dikarya</taxon>
        <taxon>Ascomycota</taxon>
        <taxon>Saccharomycotina</taxon>
        <taxon>Saccharomycetes</taxon>
        <taxon>Saccharomycetales</taxon>
        <taxon>Saccharomycetaceae</taxon>
        <taxon>Lachancea</taxon>
    </lineage>
</organism>
<evidence type="ECO:0000256" key="6">
    <source>
        <dbReference type="ARBA" id="ARBA00022643"/>
    </source>
</evidence>
<keyword evidence="8" id="KW-0819">tRNA processing</keyword>
<evidence type="ECO:0000256" key="18">
    <source>
        <dbReference type="ARBA" id="ARBA00060762"/>
    </source>
</evidence>
<comment type="catalytic activity">
    <reaction evidence="15">
        <text>5,6-dihydrouridine(20) in tRNA + NADP(+) = uridine(20) in tRNA + NADPH + H(+)</text>
        <dbReference type="Rhea" id="RHEA:53336"/>
        <dbReference type="Rhea" id="RHEA-COMP:13533"/>
        <dbReference type="Rhea" id="RHEA-COMP:13534"/>
        <dbReference type="ChEBI" id="CHEBI:15378"/>
        <dbReference type="ChEBI" id="CHEBI:57783"/>
        <dbReference type="ChEBI" id="CHEBI:58349"/>
        <dbReference type="ChEBI" id="CHEBI:65315"/>
        <dbReference type="ChEBI" id="CHEBI:74443"/>
        <dbReference type="EC" id="1.3.1.91"/>
    </reaction>
    <physiologicalReaction direction="right-to-left" evidence="15">
        <dbReference type="Rhea" id="RHEA:53338"/>
    </physiologicalReaction>
</comment>
<keyword evidence="9" id="KW-0521">NADP</keyword>
<evidence type="ECO:0000256" key="21">
    <source>
        <dbReference type="ARBA" id="ARBA00078340"/>
    </source>
</evidence>
<dbReference type="GO" id="GO:0005737">
    <property type="term" value="C:cytoplasm"/>
    <property type="evidence" value="ECO:0007669"/>
    <property type="project" value="UniProtKB-SubCell"/>
</dbReference>
<keyword evidence="12" id="KW-0539">Nucleus</keyword>
<dbReference type="GO" id="GO:0102264">
    <property type="term" value="F:tRNA-dihydrouridine20 synthase activity"/>
    <property type="evidence" value="ECO:0007669"/>
    <property type="project" value="UniProtKB-EC"/>
</dbReference>
<feature type="domain" description="DUS-like FMN-binding" evidence="23">
    <location>
        <begin position="32"/>
        <end position="313"/>
    </location>
</feature>
<dbReference type="InterPro" id="IPR035587">
    <property type="entry name" value="DUS-like_FMN-bd"/>
</dbReference>
<evidence type="ECO:0000256" key="10">
    <source>
        <dbReference type="ARBA" id="ARBA00023002"/>
    </source>
</evidence>
<dbReference type="FunFam" id="3.20.20.70:FF:000280">
    <property type="entry name" value="tRNA-dihydrouridine synthase"/>
    <property type="match status" value="1"/>
</dbReference>
<comment type="function">
    <text evidence="17">Catalyzes the NADPH-dependent synthesis of dihydrouridine, a modified base found in the D-loop of most tRNAs. Specifically modifies U20 in cytoplasmic tRNAs. Also able to mediate dihydrouridylation of some mRNAs, thereby affecting their translation.</text>
</comment>
<keyword evidence="10" id="KW-0560">Oxidoreductase</keyword>
<evidence type="ECO:0000256" key="17">
    <source>
        <dbReference type="ARBA" id="ARBA00057283"/>
    </source>
</evidence>
<evidence type="ECO:0000256" key="13">
    <source>
        <dbReference type="ARBA" id="ARBA00048342"/>
    </source>
</evidence>
<keyword evidence="4" id="KW-0963">Cytoplasm</keyword>
<dbReference type="OrthoDB" id="10262250at2759"/>
<evidence type="ECO:0000256" key="15">
    <source>
        <dbReference type="ARBA" id="ARBA00052188"/>
    </source>
</evidence>
<evidence type="ECO:0000256" key="5">
    <source>
        <dbReference type="ARBA" id="ARBA00022630"/>
    </source>
</evidence>
<evidence type="ECO:0000256" key="11">
    <source>
        <dbReference type="ARBA" id="ARBA00023027"/>
    </source>
</evidence>
<accession>A0A0P1KVS0</accession>
<keyword evidence="25" id="KW-1185">Reference proteome</keyword>
<evidence type="ECO:0000256" key="4">
    <source>
        <dbReference type="ARBA" id="ARBA00022490"/>
    </source>
</evidence>
<feature type="region of interest" description="Disordered" evidence="22">
    <location>
        <begin position="343"/>
        <end position="397"/>
    </location>
</feature>
<comment type="catalytic activity">
    <reaction evidence="16">
        <text>5,6-dihydrouridine(20) in tRNA + NAD(+) = uridine(20) in tRNA + NADH + H(+)</text>
        <dbReference type="Rhea" id="RHEA:53340"/>
        <dbReference type="Rhea" id="RHEA-COMP:13533"/>
        <dbReference type="Rhea" id="RHEA-COMP:13534"/>
        <dbReference type="ChEBI" id="CHEBI:15378"/>
        <dbReference type="ChEBI" id="CHEBI:57540"/>
        <dbReference type="ChEBI" id="CHEBI:57945"/>
        <dbReference type="ChEBI" id="CHEBI:65315"/>
        <dbReference type="ChEBI" id="CHEBI:74443"/>
        <dbReference type="EC" id="1.3.1.91"/>
    </reaction>
    <physiologicalReaction direction="right-to-left" evidence="16">
        <dbReference type="Rhea" id="RHEA:53342"/>
    </physiologicalReaction>
</comment>
<dbReference type="GO" id="GO:0050660">
    <property type="term" value="F:flavin adenine dinucleotide binding"/>
    <property type="evidence" value="ECO:0007669"/>
    <property type="project" value="InterPro"/>
</dbReference>
<evidence type="ECO:0000256" key="9">
    <source>
        <dbReference type="ARBA" id="ARBA00022857"/>
    </source>
</evidence>
<dbReference type="GO" id="GO:0005634">
    <property type="term" value="C:nucleus"/>
    <property type="evidence" value="ECO:0007669"/>
    <property type="project" value="UniProtKB-SubCell"/>
</dbReference>
<evidence type="ECO:0000256" key="1">
    <source>
        <dbReference type="ARBA" id="ARBA00001917"/>
    </source>
</evidence>
<keyword evidence="11" id="KW-0520">NAD</keyword>
<evidence type="ECO:0000256" key="2">
    <source>
        <dbReference type="ARBA" id="ARBA00004123"/>
    </source>
</evidence>
<dbReference type="EC" id="1.3.1.91" evidence="19"/>
<comment type="cofactor">
    <cofactor evidence="1">
        <name>FMN</name>
        <dbReference type="ChEBI" id="CHEBI:58210"/>
    </cofactor>
</comment>